<feature type="compositionally biased region" description="Basic and acidic residues" evidence="1">
    <location>
        <begin position="95"/>
        <end position="104"/>
    </location>
</feature>
<comment type="caution">
    <text evidence="2">The sequence shown here is derived from an EMBL/GenBank/DDBJ whole genome shotgun (WGS) entry which is preliminary data.</text>
</comment>
<feature type="region of interest" description="Disordered" evidence="1">
    <location>
        <begin position="91"/>
        <end position="123"/>
    </location>
</feature>
<evidence type="ECO:0000256" key="1">
    <source>
        <dbReference type="SAM" id="MobiDB-lite"/>
    </source>
</evidence>
<feature type="compositionally biased region" description="Gly residues" evidence="1">
    <location>
        <begin position="105"/>
        <end position="115"/>
    </location>
</feature>
<dbReference type="AlphaFoldDB" id="A0AAV4D4D4"/>
<evidence type="ECO:0000313" key="2">
    <source>
        <dbReference type="EMBL" id="GFO39003.1"/>
    </source>
</evidence>
<accession>A0AAV4D4D4</accession>
<proteinExistence type="predicted"/>
<dbReference type="EMBL" id="BLXT01007369">
    <property type="protein sequence ID" value="GFO39003.1"/>
    <property type="molecule type" value="Genomic_DNA"/>
</dbReference>
<sequence length="199" mass="20459">MYRIFQEVNPSRIFLSFCHPSCLINYCPHRFLLGKKSGVSDDSGGSWCYCGRRVCVGGDSGDGSDDSGGHIGGSGNGNGYSGGCIANGGGSGDGDGSHDGDGDGKGVGVGGNGGGDDSDDSVGAGCGSGGSKMIIVMLKLMISVNSFRVIQPGYNPIDYVKGIYVLLRPAVPVHEDSQDFQQSDKTIWFPVSSTITDIG</sequence>
<keyword evidence="3" id="KW-1185">Reference proteome</keyword>
<dbReference type="Proteomes" id="UP000735302">
    <property type="component" value="Unassembled WGS sequence"/>
</dbReference>
<reference evidence="2 3" key="1">
    <citation type="journal article" date="2021" name="Elife">
        <title>Chloroplast acquisition without the gene transfer in kleptoplastic sea slugs, Plakobranchus ocellatus.</title>
        <authorList>
            <person name="Maeda T."/>
            <person name="Takahashi S."/>
            <person name="Yoshida T."/>
            <person name="Shimamura S."/>
            <person name="Takaki Y."/>
            <person name="Nagai Y."/>
            <person name="Toyoda A."/>
            <person name="Suzuki Y."/>
            <person name="Arimoto A."/>
            <person name="Ishii H."/>
            <person name="Satoh N."/>
            <person name="Nishiyama T."/>
            <person name="Hasebe M."/>
            <person name="Maruyama T."/>
            <person name="Minagawa J."/>
            <person name="Obokata J."/>
            <person name="Shigenobu S."/>
        </authorList>
    </citation>
    <scope>NUCLEOTIDE SEQUENCE [LARGE SCALE GENOMIC DNA]</scope>
</reference>
<name>A0AAV4D4D4_9GAST</name>
<organism evidence="2 3">
    <name type="scientific">Plakobranchus ocellatus</name>
    <dbReference type="NCBI Taxonomy" id="259542"/>
    <lineage>
        <taxon>Eukaryota</taxon>
        <taxon>Metazoa</taxon>
        <taxon>Spiralia</taxon>
        <taxon>Lophotrochozoa</taxon>
        <taxon>Mollusca</taxon>
        <taxon>Gastropoda</taxon>
        <taxon>Heterobranchia</taxon>
        <taxon>Euthyneura</taxon>
        <taxon>Panpulmonata</taxon>
        <taxon>Sacoglossa</taxon>
        <taxon>Placobranchoidea</taxon>
        <taxon>Plakobranchidae</taxon>
        <taxon>Plakobranchus</taxon>
    </lineage>
</organism>
<gene>
    <name evidence="2" type="ORF">PoB_006550800</name>
</gene>
<evidence type="ECO:0000313" key="3">
    <source>
        <dbReference type="Proteomes" id="UP000735302"/>
    </source>
</evidence>
<protein>
    <submittedName>
        <fullName evidence="2">Uncharacterized protein</fullName>
    </submittedName>
</protein>